<feature type="domain" description="VTT" evidence="2">
    <location>
        <begin position="79"/>
        <end position="195"/>
    </location>
</feature>
<name>A0A0H2V7T9_ECOL6</name>
<dbReference type="Pfam" id="PF09335">
    <property type="entry name" value="VTT_dom"/>
    <property type="match status" value="1"/>
</dbReference>
<reference evidence="3 4" key="1">
    <citation type="journal article" date="2002" name="Proc. Natl. Acad. Sci. U.S.A.">
        <title>Extensive mosaic structure revealed by the complete genome sequence of uropathogenic Escherichia coli.</title>
        <authorList>
            <person name="Welch R.A."/>
            <person name="Burland V."/>
            <person name="Plunkett G.III."/>
            <person name="Redford P."/>
            <person name="Roesch P."/>
            <person name="Rasko D."/>
            <person name="Buckles E.L."/>
            <person name="Liou S.R."/>
            <person name="Boutin A."/>
            <person name="Hackett J."/>
            <person name="Stroud D."/>
            <person name="Mayhew G.F."/>
            <person name="Rose D.J."/>
            <person name="Zhou S."/>
            <person name="Schwartz D.C."/>
            <person name="Perna N.T."/>
            <person name="Mobley H.L."/>
            <person name="Donnenberg M.S."/>
            <person name="Blattner F.R."/>
        </authorList>
    </citation>
    <scope>NUCLEOTIDE SEQUENCE [LARGE SCALE GENOMIC DNA]</scope>
    <source>
        <strain evidence="4">CFT073 / ATCC 700928 / UPEC</strain>
    </source>
</reference>
<dbReference type="PANTHER" id="PTHR46826">
    <property type="match status" value="1"/>
</dbReference>
<dbReference type="InterPro" id="IPR053240">
    <property type="entry name" value="VTT_domain"/>
</dbReference>
<dbReference type="EMBL" id="AE014075">
    <property type="protein sequence ID" value="AAN80610.1"/>
    <property type="molecule type" value="Genomic_DNA"/>
</dbReference>
<proteinExistence type="predicted"/>
<feature type="transmembrane region" description="Helical" evidence="1">
    <location>
        <begin position="23"/>
        <end position="46"/>
    </location>
</feature>
<keyword evidence="1" id="KW-1133">Transmembrane helix</keyword>
<feature type="transmembrane region" description="Helical" evidence="1">
    <location>
        <begin position="66"/>
        <end position="92"/>
    </location>
</feature>
<dbReference type="GO" id="GO:0005886">
    <property type="term" value="C:plasma membrane"/>
    <property type="evidence" value="ECO:0007669"/>
    <property type="project" value="UniProtKB-ARBA"/>
</dbReference>
<feature type="transmembrane region" description="Helical" evidence="1">
    <location>
        <begin position="208"/>
        <end position="230"/>
    </location>
</feature>
<dbReference type="AlphaFoldDB" id="A0A0H2V7T9"/>
<feature type="transmembrane region" description="Helical" evidence="1">
    <location>
        <begin position="174"/>
        <end position="196"/>
    </location>
</feature>
<feature type="transmembrane region" description="Helical" evidence="1">
    <location>
        <begin position="98"/>
        <end position="120"/>
    </location>
</feature>
<evidence type="ECO:0000259" key="2">
    <source>
        <dbReference type="Pfam" id="PF09335"/>
    </source>
</evidence>
<keyword evidence="4" id="KW-1185">Reference proteome</keyword>
<dbReference type="InterPro" id="IPR032816">
    <property type="entry name" value="VTT_dom"/>
</dbReference>
<keyword evidence="1" id="KW-0812">Transmembrane</keyword>
<gene>
    <name evidence="3" type="primary">ydjX</name>
    <name evidence="3" type="ordered locus">c2151</name>
</gene>
<protein>
    <recommendedName>
        <fullName evidence="2">VTT domain-containing protein</fullName>
    </recommendedName>
</protein>
<dbReference type="KEGG" id="ecc:c2151"/>
<organism evidence="3 4">
    <name type="scientific">Escherichia coli O6:H1 (strain CFT073 / ATCC 700928 / UPEC)</name>
    <dbReference type="NCBI Taxonomy" id="199310"/>
    <lineage>
        <taxon>Bacteria</taxon>
        <taxon>Pseudomonadati</taxon>
        <taxon>Pseudomonadota</taxon>
        <taxon>Gammaproteobacteria</taxon>
        <taxon>Enterobacterales</taxon>
        <taxon>Enterobacteriaceae</taxon>
        <taxon>Escherichia</taxon>
    </lineage>
</organism>
<dbReference type="STRING" id="199310.c2151"/>
<dbReference type="eggNOG" id="COG0398">
    <property type="taxonomic scope" value="Bacteria"/>
</dbReference>
<dbReference type="PANTHER" id="PTHR46826:SF1">
    <property type="entry name" value="TVP38_TMEM64 FAMILY MEMBRANE PROTEIN YDJX"/>
    <property type="match status" value="1"/>
</dbReference>
<dbReference type="Proteomes" id="UP000001410">
    <property type="component" value="Chromosome"/>
</dbReference>
<keyword evidence="1" id="KW-0472">Membrane</keyword>
<evidence type="ECO:0000313" key="4">
    <source>
        <dbReference type="Proteomes" id="UP000001410"/>
    </source>
</evidence>
<evidence type="ECO:0000256" key="1">
    <source>
        <dbReference type="SAM" id="Phobius"/>
    </source>
</evidence>
<evidence type="ECO:0000313" key="3">
    <source>
        <dbReference type="EMBL" id="AAN80610.1"/>
    </source>
</evidence>
<sequence length="252" mass="27827">MSDHFSIIKFDIGNSTMNAERKFLLACLIFALVIYAIHAFGLFDLLTDLPHLQTLIRQSGLFGYSLYILLFIIATLFLLPGSILVIAGGIVFGPLLGTLLSLIAATLASSCSFLLARWLGRDLLLKYVGHSHTFQAIEKGIARNGIDFLILTRLIPLFPYNIQNYAYGLTTIAFWPYTLISALTTLPGIVIYTVMASDLANEGITLRFILQLCLAGLALFILVQLAKLYARHKHVDLSASRRSPLSHPKNEG</sequence>
<dbReference type="HOGENOM" id="CLU_038944_7_1_6"/>
<accession>A0A0H2V7T9</accession>